<evidence type="ECO:0000256" key="7">
    <source>
        <dbReference type="ARBA" id="ARBA00023004"/>
    </source>
</evidence>
<sequence length="777" mass="88790">MSTYIDTILENPQYAVLSAISLITILVVNFSFFAHEDKYPFLIPKKPLELTDRRVVKEFLANSKSLLANAQTVYKDQPYRAYTELGNVLVIPPSWVDALKSSRQLDFLIPAKDDAHEYIPGFNPFGFDPKMPTVINKYITKALTRITGPVSEESSLAIRDCLTDSAEWHAIRPQADLIRVVSRVSSRIFMGEELCRDEEWNRTSSEYTLLAFSYGGHLREYPRWLRSYIHWFLPQCWAIRAKLNEARQCLKPHIERRNAIKQKALAEGKPCPFDDSLEWFEKEYEKHDPAKEQIAVSIVAYHTTSDLLAETLLNLCQHPELFQELREEIITVLTAEGGLTKAAMYNLKLMDSVVKESQRLRPILLGAFRRVATADVTLPNGDILRKGDKIIGNMSHMWDSDTYDNALEFDPYRFVKMRQTGDDKKAHLVSTSAEHLGFGHGVHACPGRFFAANEIKILLCHLLLKYEWKLPEGCTPRPSHSGFKLLGDYSTNLLVRRRTEELDIDSLSRSFIDIYNSRILLFQIIMNIDYYERIAENLQFNNTPVMIATNACFIIGFLQYTYAIRLLIRDGQGPIPFWMQTFYVAHELTFVYLFAEAAPRYDYHWFFVSTSLSLAVWAVLEIFCMWYTIQSPKDRIATFSPLFGKQPATSSILMYTLFLQLAMFAVVWIMIEFLDAGSFMLTGALTNVLMIIGPTHEYLSRGSRNGLSIGFCLTNVACAIWTFAPFSLGAAMLPEIFDQPMMYVAGVILFGYSVWLTTVVASYPPKTATKGQSTPIW</sequence>
<evidence type="ECO:0000256" key="6">
    <source>
        <dbReference type="ARBA" id="ARBA00023002"/>
    </source>
</evidence>
<feature type="transmembrane region" description="Helical" evidence="11">
    <location>
        <begin position="677"/>
        <end position="695"/>
    </location>
</feature>
<dbReference type="Pfam" id="PF00067">
    <property type="entry name" value="p450"/>
    <property type="match status" value="1"/>
</dbReference>
<dbReference type="PANTHER" id="PTHR46206">
    <property type="entry name" value="CYTOCHROME P450"/>
    <property type="match status" value="1"/>
</dbReference>
<evidence type="ECO:0000313" key="13">
    <source>
        <dbReference type="Proteomes" id="UP000522262"/>
    </source>
</evidence>
<name>A0A8H5I4F6_9HYPO</name>
<keyword evidence="7 10" id="KW-0408">Iron</keyword>
<dbReference type="GO" id="GO:0020037">
    <property type="term" value="F:heme binding"/>
    <property type="evidence" value="ECO:0007669"/>
    <property type="project" value="InterPro"/>
</dbReference>
<dbReference type="GO" id="GO:0004497">
    <property type="term" value="F:monooxygenase activity"/>
    <property type="evidence" value="ECO:0007669"/>
    <property type="project" value="UniProtKB-KW"/>
</dbReference>
<dbReference type="GO" id="GO:0016705">
    <property type="term" value="F:oxidoreductase activity, acting on paired donors, with incorporation or reduction of molecular oxygen"/>
    <property type="evidence" value="ECO:0007669"/>
    <property type="project" value="InterPro"/>
</dbReference>
<feature type="transmembrane region" description="Helical" evidence="11">
    <location>
        <begin position="575"/>
        <end position="594"/>
    </location>
</feature>
<feature type="transmembrane region" description="Helical" evidence="11">
    <location>
        <begin position="545"/>
        <end position="563"/>
    </location>
</feature>
<dbReference type="Gene3D" id="1.10.630.10">
    <property type="entry name" value="Cytochrome P450"/>
    <property type="match status" value="1"/>
</dbReference>
<evidence type="ECO:0000256" key="8">
    <source>
        <dbReference type="ARBA" id="ARBA00023033"/>
    </source>
</evidence>
<keyword evidence="11" id="KW-1133">Transmembrane helix</keyword>
<organism evidence="12 13">
    <name type="scientific">Fusarium mexicanum</name>
    <dbReference type="NCBI Taxonomy" id="751941"/>
    <lineage>
        <taxon>Eukaryota</taxon>
        <taxon>Fungi</taxon>
        <taxon>Dikarya</taxon>
        <taxon>Ascomycota</taxon>
        <taxon>Pezizomycotina</taxon>
        <taxon>Sordariomycetes</taxon>
        <taxon>Hypocreomycetidae</taxon>
        <taxon>Hypocreales</taxon>
        <taxon>Nectriaceae</taxon>
        <taxon>Fusarium</taxon>
        <taxon>Fusarium fujikuroi species complex</taxon>
    </lineage>
</organism>
<proteinExistence type="inferred from homology"/>
<evidence type="ECO:0000256" key="2">
    <source>
        <dbReference type="ARBA" id="ARBA00004972"/>
    </source>
</evidence>
<dbReference type="PRINTS" id="PR00465">
    <property type="entry name" value="EP450IV"/>
</dbReference>
<dbReference type="Proteomes" id="UP000522262">
    <property type="component" value="Unassembled WGS sequence"/>
</dbReference>
<dbReference type="GO" id="GO:0005506">
    <property type="term" value="F:iron ion binding"/>
    <property type="evidence" value="ECO:0007669"/>
    <property type="project" value="InterPro"/>
</dbReference>
<keyword evidence="8" id="KW-0503">Monooxygenase</keyword>
<keyword evidence="4 10" id="KW-0349">Heme</keyword>
<reference evidence="12 13" key="1">
    <citation type="submission" date="2020-05" db="EMBL/GenBank/DDBJ databases">
        <title>Identification and distribution of gene clusters putatively required for synthesis of sphingolipid metabolism inhibitors in phylogenetically diverse species of the filamentous fungus Fusarium.</title>
        <authorList>
            <person name="Kim H.-S."/>
            <person name="Busman M."/>
            <person name="Brown D.W."/>
            <person name="Divon H."/>
            <person name="Uhlig S."/>
            <person name="Proctor R.H."/>
        </authorList>
    </citation>
    <scope>NUCLEOTIDE SEQUENCE [LARGE SCALE GENOMIC DNA]</scope>
    <source>
        <strain evidence="12 13">NRRL 53147</strain>
    </source>
</reference>
<dbReference type="InterPro" id="IPR002403">
    <property type="entry name" value="Cyt_P450_E_grp-IV"/>
</dbReference>
<dbReference type="InterPro" id="IPR036396">
    <property type="entry name" value="Cyt_P450_sf"/>
</dbReference>
<feature type="transmembrane region" description="Helical" evidence="11">
    <location>
        <begin position="707"/>
        <end position="728"/>
    </location>
</feature>
<evidence type="ECO:0000256" key="11">
    <source>
        <dbReference type="SAM" id="Phobius"/>
    </source>
</evidence>
<feature type="transmembrane region" description="Helical" evidence="11">
    <location>
        <begin position="12"/>
        <end position="34"/>
    </location>
</feature>
<keyword evidence="11" id="KW-0812">Transmembrane</keyword>
<evidence type="ECO:0000256" key="1">
    <source>
        <dbReference type="ARBA" id="ARBA00001971"/>
    </source>
</evidence>
<feature type="transmembrane region" description="Helical" evidence="11">
    <location>
        <begin position="740"/>
        <end position="763"/>
    </location>
</feature>
<comment type="similarity">
    <text evidence="3">Belongs to the cytochrome P450 family.</text>
</comment>
<evidence type="ECO:0000256" key="3">
    <source>
        <dbReference type="ARBA" id="ARBA00010617"/>
    </source>
</evidence>
<dbReference type="CDD" id="cd11041">
    <property type="entry name" value="CYP503A1-like"/>
    <property type="match status" value="1"/>
</dbReference>
<keyword evidence="5 10" id="KW-0479">Metal-binding</keyword>
<feature type="transmembrane region" description="Helical" evidence="11">
    <location>
        <begin position="650"/>
        <end position="671"/>
    </location>
</feature>
<protein>
    <submittedName>
        <fullName evidence="12">Ent-kaurene oxidase</fullName>
    </submittedName>
</protein>
<keyword evidence="11" id="KW-0472">Membrane</keyword>
<comment type="caution">
    <text evidence="12">The sequence shown here is derived from an EMBL/GenBank/DDBJ whole genome shotgun (WGS) entry which is preliminary data.</text>
</comment>
<evidence type="ECO:0000256" key="10">
    <source>
        <dbReference type="PIRSR" id="PIRSR602403-1"/>
    </source>
</evidence>
<comment type="pathway">
    <text evidence="9">Plant hormone biosynthesis; gibberellin biosynthesis.</text>
</comment>
<dbReference type="SUPFAM" id="SSF48264">
    <property type="entry name" value="Cytochrome P450"/>
    <property type="match status" value="1"/>
</dbReference>
<dbReference type="PANTHER" id="PTHR46206:SF2">
    <property type="entry name" value="CYTOCHROME P450 MONOOXYGENASE AUSG-RELATED"/>
    <property type="match status" value="1"/>
</dbReference>
<comment type="cofactor">
    <cofactor evidence="1 10">
        <name>heme</name>
        <dbReference type="ChEBI" id="CHEBI:30413"/>
    </cofactor>
</comment>
<comment type="pathway">
    <text evidence="2">Hormone biosynthesis.</text>
</comment>
<keyword evidence="13" id="KW-1185">Reference proteome</keyword>
<evidence type="ECO:0000256" key="4">
    <source>
        <dbReference type="ARBA" id="ARBA00022617"/>
    </source>
</evidence>
<accession>A0A8H5I4F6</accession>
<dbReference type="InterPro" id="IPR001128">
    <property type="entry name" value="Cyt_P450"/>
</dbReference>
<keyword evidence="6" id="KW-0560">Oxidoreductase</keyword>
<dbReference type="InterPro" id="IPR017972">
    <property type="entry name" value="Cyt_P450_CS"/>
</dbReference>
<dbReference type="AlphaFoldDB" id="A0A8H5I4F6"/>
<feature type="transmembrane region" description="Helical" evidence="11">
    <location>
        <begin position="606"/>
        <end position="629"/>
    </location>
</feature>
<feature type="binding site" description="axial binding residue" evidence="10">
    <location>
        <position position="445"/>
    </location>
    <ligand>
        <name>heme</name>
        <dbReference type="ChEBI" id="CHEBI:30413"/>
    </ligand>
    <ligandPart>
        <name>Fe</name>
        <dbReference type="ChEBI" id="CHEBI:18248"/>
    </ligandPart>
</feature>
<evidence type="ECO:0000256" key="9">
    <source>
        <dbReference type="ARBA" id="ARBA00037909"/>
    </source>
</evidence>
<evidence type="ECO:0000256" key="5">
    <source>
        <dbReference type="ARBA" id="ARBA00022723"/>
    </source>
</evidence>
<dbReference type="EMBL" id="JAAOAM010000686">
    <property type="protein sequence ID" value="KAF5529070.1"/>
    <property type="molecule type" value="Genomic_DNA"/>
</dbReference>
<gene>
    <name evidence="12" type="ORF">FMEXI_14380</name>
</gene>
<dbReference type="PROSITE" id="PS00086">
    <property type="entry name" value="CYTOCHROME_P450"/>
    <property type="match status" value="1"/>
</dbReference>
<evidence type="ECO:0000313" key="12">
    <source>
        <dbReference type="EMBL" id="KAF5529070.1"/>
    </source>
</evidence>